<feature type="region of interest" description="Disordered" evidence="1">
    <location>
        <begin position="338"/>
        <end position="367"/>
    </location>
</feature>
<dbReference type="KEGG" id="clup:CLUP02_12935"/>
<name>A0A9Q8T268_9PEZI</name>
<reference evidence="2" key="1">
    <citation type="journal article" date="2021" name="Mol. Plant Microbe Interact.">
        <title>Complete Genome Sequence of the Plant-Pathogenic Fungus Colletotrichum lupini.</title>
        <authorList>
            <person name="Baroncelli R."/>
            <person name="Pensec F."/>
            <person name="Da Lio D."/>
            <person name="Boufleur T."/>
            <person name="Vicente I."/>
            <person name="Sarrocco S."/>
            <person name="Picot A."/>
            <person name="Baraldi E."/>
            <person name="Sukno S."/>
            <person name="Thon M."/>
            <person name="Le Floch G."/>
        </authorList>
    </citation>
    <scope>NUCLEOTIDE SEQUENCE</scope>
    <source>
        <strain evidence="2">IMI 504893</strain>
    </source>
</reference>
<sequence>MNDLLRGYLLNRPALTLTLGVSSLPKLGFCTDPPTSLDIEYCAQMAVHRLPRLVPFPRPLHGPVQPSRSPRQHLNINDLPLYMHDRPVGGPPFPSPSYRQEQQIAENFPLRSWKTLVVSLQSGVHHQPLGYCALISSLRRILWGFCSRIENMTNKTMEIVEMQSACGLGAHVYRKNGDIDFRVALPSLVLQSTVHITTSAAGHGNPKNPGPDRRQQLIGPPFSASPSVPLSSKFRLSGSHGSFVRDKNQQVPNHTWIRGVQVGLFEISFWPPAIPRQLASYRIPRAAPDHDSMRYLIFQMPPPFFSNVQSQSSNLPSLGLTARGSPRRVEKDCVCVPKTDANSSGAQDRPRNLTASPPPKIADTSVPAQTPSMLYTDHPYDLPDLPWIARTWTIPWDCQKCNDLMVYLPINSVVYLGSHSRLLSPKFNLSLIAANFSSSTTRDALSPTGHRPVLSPEEPRKLFTQQCSVPAPGSRAWDEPPWFTRVPLAFHCRSHPFLPATRQNRSVIHGCIESFGPHRGTARKGALAIRSFMLCGAGLAVGTNMFDALSPNTRILPDISHSSILFCNISRHASSPHLANTRPPSAHVHLPHPAIYKQRNDKALQFLQLLGNPRDHHINAGKGMKNNRRLVRHLPANKVAALPLMRRTASLSHVAQRFSCAASDVAHLSPDGIPAVLELMRPST</sequence>
<gene>
    <name evidence="2" type="ORF">CLUP02_12935</name>
</gene>
<feature type="region of interest" description="Disordered" evidence="1">
    <location>
        <begin position="199"/>
        <end position="226"/>
    </location>
</feature>
<evidence type="ECO:0000256" key="1">
    <source>
        <dbReference type="SAM" id="MobiDB-lite"/>
    </source>
</evidence>
<evidence type="ECO:0000313" key="3">
    <source>
        <dbReference type="Proteomes" id="UP000830671"/>
    </source>
</evidence>
<dbReference type="Proteomes" id="UP000830671">
    <property type="component" value="Chromosome 6"/>
</dbReference>
<evidence type="ECO:0000313" key="2">
    <source>
        <dbReference type="EMBL" id="UQC87430.1"/>
    </source>
</evidence>
<protein>
    <submittedName>
        <fullName evidence="2">Uncharacterized protein</fullName>
    </submittedName>
</protein>
<proteinExistence type="predicted"/>
<dbReference type="EMBL" id="CP019478">
    <property type="protein sequence ID" value="UQC87430.1"/>
    <property type="molecule type" value="Genomic_DNA"/>
</dbReference>
<dbReference type="RefSeq" id="XP_049149039.1">
    <property type="nucleotide sequence ID" value="XM_049291893.1"/>
</dbReference>
<keyword evidence="3" id="KW-1185">Reference proteome</keyword>
<dbReference type="AlphaFoldDB" id="A0A9Q8T268"/>
<organism evidence="2 3">
    <name type="scientific">Colletotrichum lupini</name>
    <dbReference type="NCBI Taxonomy" id="145971"/>
    <lineage>
        <taxon>Eukaryota</taxon>
        <taxon>Fungi</taxon>
        <taxon>Dikarya</taxon>
        <taxon>Ascomycota</taxon>
        <taxon>Pezizomycotina</taxon>
        <taxon>Sordariomycetes</taxon>
        <taxon>Hypocreomycetidae</taxon>
        <taxon>Glomerellales</taxon>
        <taxon>Glomerellaceae</taxon>
        <taxon>Colletotrichum</taxon>
        <taxon>Colletotrichum acutatum species complex</taxon>
    </lineage>
</organism>
<accession>A0A9Q8T268</accession>
<dbReference type="GeneID" id="73346903"/>